<gene>
    <name evidence="1" type="ORF">RHOBADRAFT_40693</name>
</gene>
<accession>A0A194SC25</accession>
<protein>
    <submittedName>
        <fullName evidence="1">Uncharacterized protein</fullName>
    </submittedName>
</protein>
<proteinExistence type="predicted"/>
<reference evidence="1 2" key="1">
    <citation type="journal article" date="2015" name="Front. Microbiol.">
        <title>Genome sequence of the plant growth promoting endophytic yeast Rhodotorula graminis WP1.</title>
        <authorList>
            <person name="Firrincieli A."/>
            <person name="Otillar R."/>
            <person name="Salamov A."/>
            <person name="Schmutz J."/>
            <person name="Khan Z."/>
            <person name="Redman R.S."/>
            <person name="Fleck N.D."/>
            <person name="Lindquist E."/>
            <person name="Grigoriev I.V."/>
            <person name="Doty S.L."/>
        </authorList>
    </citation>
    <scope>NUCLEOTIDE SEQUENCE [LARGE SCALE GENOMIC DNA]</scope>
    <source>
        <strain evidence="1 2">WP1</strain>
    </source>
</reference>
<dbReference type="EMBL" id="KQ474073">
    <property type="protein sequence ID" value="KPV78149.1"/>
    <property type="molecule type" value="Genomic_DNA"/>
</dbReference>
<name>A0A194SC25_RHOGW</name>
<dbReference type="GeneID" id="28974197"/>
<feature type="non-terminal residue" evidence="1">
    <location>
        <position position="1"/>
    </location>
</feature>
<organism evidence="1 2">
    <name type="scientific">Rhodotorula graminis (strain WP1)</name>
    <dbReference type="NCBI Taxonomy" id="578459"/>
    <lineage>
        <taxon>Eukaryota</taxon>
        <taxon>Fungi</taxon>
        <taxon>Dikarya</taxon>
        <taxon>Basidiomycota</taxon>
        <taxon>Pucciniomycotina</taxon>
        <taxon>Microbotryomycetes</taxon>
        <taxon>Sporidiobolales</taxon>
        <taxon>Sporidiobolaceae</taxon>
        <taxon>Rhodotorula</taxon>
    </lineage>
</organism>
<dbReference type="Proteomes" id="UP000053890">
    <property type="component" value="Unassembled WGS sequence"/>
</dbReference>
<keyword evidence="2" id="KW-1185">Reference proteome</keyword>
<evidence type="ECO:0000313" key="2">
    <source>
        <dbReference type="Proteomes" id="UP000053890"/>
    </source>
</evidence>
<evidence type="ECO:0000313" key="1">
    <source>
        <dbReference type="EMBL" id="KPV78149.1"/>
    </source>
</evidence>
<sequence length="78" mass="8768">YHHIAKSGPDPVEHTVTVNVEYTRTFLRALYRAEVAAGVLRPLGSEGMWWDDSDSDREDYGSDSEAGYPSIRDDCCVM</sequence>
<dbReference type="RefSeq" id="XP_018274198.1">
    <property type="nucleotide sequence ID" value="XM_018413748.1"/>
</dbReference>
<dbReference type="AlphaFoldDB" id="A0A194SC25"/>